<dbReference type="Gene3D" id="3.40.50.300">
    <property type="entry name" value="P-loop containing nucleotide triphosphate hydrolases"/>
    <property type="match status" value="2"/>
</dbReference>
<dbReference type="Pfam" id="PF08482">
    <property type="entry name" value="HrpB_C"/>
    <property type="match status" value="1"/>
</dbReference>
<dbReference type="PANTHER" id="PTHR43519">
    <property type="entry name" value="ATP-DEPENDENT RNA HELICASE HRPB"/>
    <property type="match status" value="1"/>
</dbReference>
<dbReference type="InterPro" id="IPR001650">
    <property type="entry name" value="Helicase_C-like"/>
</dbReference>
<organism evidence="7 8">
    <name type="scientific">Alkalimonas amylolytica</name>
    <dbReference type="NCBI Taxonomy" id="152573"/>
    <lineage>
        <taxon>Bacteria</taxon>
        <taxon>Pseudomonadati</taxon>
        <taxon>Pseudomonadota</taxon>
        <taxon>Gammaproteobacteria</taxon>
        <taxon>Alkalimonas</taxon>
    </lineage>
</organism>
<dbReference type="CDD" id="cd17990">
    <property type="entry name" value="DEXHc_HrpB"/>
    <property type="match status" value="1"/>
</dbReference>
<dbReference type="InterPro" id="IPR011545">
    <property type="entry name" value="DEAD/DEAH_box_helicase_dom"/>
</dbReference>
<feature type="domain" description="Helicase ATP-binding" evidence="5">
    <location>
        <begin position="13"/>
        <end position="176"/>
    </location>
</feature>
<evidence type="ECO:0000256" key="2">
    <source>
        <dbReference type="ARBA" id="ARBA00022801"/>
    </source>
</evidence>
<dbReference type="PIRSF" id="PIRSF005496">
    <property type="entry name" value="ATP_hel_hrpB"/>
    <property type="match status" value="1"/>
</dbReference>
<dbReference type="Gene3D" id="1.20.120.1080">
    <property type="match status" value="1"/>
</dbReference>
<dbReference type="SUPFAM" id="SSF52540">
    <property type="entry name" value="P-loop containing nucleoside triphosphate hydrolases"/>
    <property type="match status" value="1"/>
</dbReference>
<protein>
    <submittedName>
        <fullName evidence="7">ATP-dependent helicase HrpB</fullName>
    </submittedName>
</protein>
<dbReference type="RefSeq" id="WP_091338155.1">
    <property type="nucleotide sequence ID" value="NZ_FNRM01000001.1"/>
</dbReference>
<feature type="domain" description="Helicase C-terminal" evidence="6">
    <location>
        <begin position="196"/>
        <end position="366"/>
    </location>
</feature>
<accession>A0A1H3XG56</accession>
<dbReference type="NCBIfam" id="TIGR01970">
    <property type="entry name" value="DEAH_box_HrpB"/>
    <property type="match status" value="1"/>
</dbReference>
<dbReference type="InterPro" id="IPR049614">
    <property type="entry name" value="HrpB_DEXH"/>
</dbReference>
<evidence type="ECO:0000313" key="7">
    <source>
        <dbReference type="EMBL" id="SDZ97921.1"/>
    </source>
</evidence>
<dbReference type="AlphaFoldDB" id="A0A1H3XG56"/>
<keyword evidence="3 7" id="KW-0347">Helicase</keyword>
<dbReference type="InterPro" id="IPR014001">
    <property type="entry name" value="Helicase_ATP-bd"/>
</dbReference>
<dbReference type="InterPro" id="IPR010225">
    <property type="entry name" value="HrpB"/>
</dbReference>
<dbReference type="GO" id="GO:0016787">
    <property type="term" value="F:hydrolase activity"/>
    <property type="evidence" value="ECO:0007669"/>
    <property type="project" value="UniProtKB-KW"/>
</dbReference>
<dbReference type="Pfam" id="PF00271">
    <property type="entry name" value="Helicase_C"/>
    <property type="match status" value="1"/>
</dbReference>
<sequence>MELPVAAIAGDLVTALRQQQRVILSAPPGAGKSTWLPLYLLQQSEFVGKKILLLEPRRLAAKSIASYMASQLGEEVGQTVGYQVRLERKSSAATRLLIVTEGLLTRFIQQDPELSAWDLVIFDEFHERSLQADLALALSLEAQQLRDDLKLLLMSATLDTGQLAKALDAPVLKSEGRSYPVSIRYQTPDRQPVWQQLARLCWQLVQQEEGSLLAFLPGQAEIRLAHDWLLQQGLPDSVQVHPLLGSLTLQQQQAAIAACPPGQRKVVLATNLAETSLTIDGIRVVVDSGLYRKVRFYPKHGVMKLETAAISKASAIQRAGRAGRLSPGLCVRLDSECQWQRRASFTPPEMLEAELTALRLELAGWGVQANELFWLDPPPKAHLAVAEALLQQLGALSSGLKMTPLGQRMLSLGTEPRLAAMLCRAEALEQQGEQGALWLAALLAVLLEKSRDDSPLWGQLQRLQQQKNSAAYQQAEQWCRQLTGRKSGTLRQELLLPLLCFAYPDRVAVKRGKGYLLANGAGAVLPPDHVLASEPMLLLAGVQLTSQGLLIRQAERLTLDTLQQVFGTELSWQLYSAFDEQSGRFISEQQRRFGACILERKPAPQALNGEQRRQGWLDYIAQRGLVVLPWGAASEQWLARVRLWQQLEPGQCPHGWQADDLLTSLDAWLGPWLLDCQNLQQLKQLPLLQALQSRLDYQAQQQLASLLPTHWQAPTGSRLMIDYLADGGPLVAVRMQEVFGQLQTPVLASGKLLLTLELLSPARRPLQRTADLASFWQNAYREVRKEMKGRYPKHYWPEDPAQAMPTTKTTKAMNL</sequence>
<dbReference type="GO" id="GO:0004386">
    <property type="term" value="F:helicase activity"/>
    <property type="evidence" value="ECO:0007669"/>
    <property type="project" value="UniProtKB-KW"/>
</dbReference>
<dbReference type="InterPro" id="IPR013689">
    <property type="entry name" value="RNA_helicase_ATP-dep_HrpB_C"/>
</dbReference>
<dbReference type="PANTHER" id="PTHR43519:SF1">
    <property type="entry name" value="ATP-DEPENDENT RNA HELICASE HRPB"/>
    <property type="match status" value="1"/>
</dbReference>
<dbReference type="EMBL" id="FNRM01000001">
    <property type="protein sequence ID" value="SDZ97921.1"/>
    <property type="molecule type" value="Genomic_DNA"/>
</dbReference>
<dbReference type="OrthoDB" id="9805617at2"/>
<evidence type="ECO:0000259" key="5">
    <source>
        <dbReference type="PROSITE" id="PS51192"/>
    </source>
</evidence>
<dbReference type="GO" id="GO:0003676">
    <property type="term" value="F:nucleic acid binding"/>
    <property type="evidence" value="ECO:0007669"/>
    <property type="project" value="InterPro"/>
</dbReference>
<dbReference type="SMART" id="SM00490">
    <property type="entry name" value="HELICc"/>
    <property type="match status" value="1"/>
</dbReference>
<dbReference type="Pfam" id="PF00270">
    <property type="entry name" value="DEAD"/>
    <property type="match status" value="1"/>
</dbReference>
<evidence type="ECO:0000259" key="6">
    <source>
        <dbReference type="PROSITE" id="PS51194"/>
    </source>
</evidence>
<evidence type="ECO:0000256" key="4">
    <source>
        <dbReference type="ARBA" id="ARBA00022840"/>
    </source>
</evidence>
<dbReference type="STRING" id="152573.SAMN04488051_101219"/>
<keyword evidence="1" id="KW-0547">Nucleotide-binding</keyword>
<dbReference type="PROSITE" id="PS51194">
    <property type="entry name" value="HELICASE_CTER"/>
    <property type="match status" value="1"/>
</dbReference>
<proteinExistence type="predicted"/>
<dbReference type="PROSITE" id="PS51192">
    <property type="entry name" value="HELICASE_ATP_BIND_1"/>
    <property type="match status" value="1"/>
</dbReference>
<dbReference type="InterPro" id="IPR007502">
    <property type="entry name" value="Helicase-assoc_dom"/>
</dbReference>
<gene>
    <name evidence="7" type="ORF">SAMN04488051_101219</name>
</gene>
<dbReference type="SMART" id="SM00487">
    <property type="entry name" value="DEXDc"/>
    <property type="match status" value="1"/>
</dbReference>
<evidence type="ECO:0000256" key="1">
    <source>
        <dbReference type="ARBA" id="ARBA00022741"/>
    </source>
</evidence>
<evidence type="ECO:0000313" key="8">
    <source>
        <dbReference type="Proteomes" id="UP000198773"/>
    </source>
</evidence>
<dbReference type="CDD" id="cd18791">
    <property type="entry name" value="SF2_C_RHA"/>
    <property type="match status" value="1"/>
</dbReference>
<dbReference type="SMART" id="SM00847">
    <property type="entry name" value="HA2"/>
    <property type="match status" value="1"/>
</dbReference>
<keyword evidence="8" id="KW-1185">Reference proteome</keyword>
<keyword evidence="2" id="KW-0378">Hydrolase</keyword>
<dbReference type="InterPro" id="IPR027417">
    <property type="entry name" value="P-loop_NTPase"/>
</dbReference>
<dbReference type="FunFam" id="3.40.50.300:FF:002125">
    <property type="entry name" value="ATP-dependent helicase HrpB"/>
    <property type="match status" value="1"/>
</dbReference>
<evidence type="ECO:0000256" key="3">
    <source>
        <dbReference type="ARBA" id="ARBA00022806"/>
    </source>
</evidence>
<name>A0A1H3XG56_ALKAM</name>
<dbReference type="GO" id="GO:0005524">
    <property type="term" value="F:ATP binding"/>
    <property type="evidence" value="ECO:0007669"/>
    <property type="project" value="UniProtKB-KW"/>
</dbReference>
<reference evidence="7 8" key="1">
    <citation type="submission" date="2016-10" db="EMBL/GenBank/DDBJ databases">
        <authorList>
            <person name="de Groot N.N."/>
        </authorList>
    </citation>
    <scope>NUCLEOTIDE SEQUENCE [LARGE SCALE GENOMIC DNA]</scope>
    <source>
        <strain evidence="7 8">CGMCC 1.3430</strain>
    </source>
</reference>
<keyword evidence="4" id="KW-0067">ATP-binding</keyword>
<dbReference type="Proteomes" id="UP000198773">
    <property type="component" value="Unassembled WGS sequence"/>
</dbReference>